<proteinExistence type="predicted"/>
<dbReference type="EMBL" id="MN988532">
    <property type="protein sequence ID" value="QIG73597.1"/>
    <property type="molecule type" value="Genomic_DNA"/>
</dbReference>
<keyword evidence="2" id="KW-1185">Reference proteome</keyword>
<evidence type="ECO:0000313" key="1">
    <source>
        <dbReference type="EMBL" id="QIG73597.1"/>
    </source>
</evidence>
<reference evidence="1 2" key="1">
    <citation type="submission" date="2020-01" db="EMBL/GenBank/DDBJ databases">
        <title>Patterns of diversity and host range of bacteriophage communities associated with bean-nodulatin bacteria.</title>
        <authorList>
            <person name="Vann Cauwenberghe J."/>
            <person name="Santamaria R.I."/>
            <person name="Bustos P."/>
            <person name="Juarez S."/>
            <person name="Gonzalez V."/>
        </authorList>
    </citation>
    <scope>NUCLEOTIDE SEQUENCE [LARGE SCALE GENOMIC DNA]</scope>
    <source>
        <strain evidence="2">RHph</strain>
    </source>
</reference>
<organism evidence="1 2">
    <name type="scientific">Rhizobium phage RHph_I1_9</name>
    <dbReference type="NCBI Taxonomy" id="2509729"/>
    <lineage>
        <taxon>Viruses</taxon>
        <taxon>Duplodnaviria</taxon>
        <taxon>Heunggongvirae</taxon>
        <taxon>Uroviricota</taxon>
        <taxon>Caudoviricetes</taxon>
        <taxon>Pootjesviridae</taxon>
        <taxon>Staniewskivirinae</taxon>
        <taxon>Trinifflemingvirus</taxon>
        <taxon>Trinifflemingvirus I19</taxon>
    </lineage>
</organism>
<gene>
    <name evidence="1" type="ORF">EVC04_160</name>
</gene>
<dbReference type="Proteomes" id="UP000615696">
    <property type="component" value="Segment"/>
</dbReference>
<evidence type="ECO:0000313" key="2">
    <source>
        <dbReference type="Proteomes" id="UP000615696"/>
    </source>
</evidence>
<name>A0A7S5R9Q2_9CAUD</name>
<accession>A0A7S5R9Q2</accession>
<sequence>MITAEFIRDTSEENAIREASLHSPSFGKWMEFFIIESGNSLEDVSATLAVIKTFVDKEISVRDECLLKNGL</sequence>
<protein>
    <submittedName>
        <fullName evidence="1">Uncharacterized protein</fullName>
    </submittedName>
</protein>